<comment type="similarity">
    <text evidence="12">Belongs to the cytochrome b561 family.</text>
</comment>
<dbReference type="GO" id="GO:0046872">
    <property type="term" value="F:metal ion binding"/>
    <property type="evidence" value="ECO:0007669"/>
    <property type="project" value="UniProtKB-KW"/>
</dbReference>
<evidence type="ECO:0000256" key="12">
    <source>
        <dbReference type="ARBA" id="ARBA00037975"/>
    </source>
</evidence>
<keyword evidence="16" id="KW-1185">Reference proteome</keyword>
<feature type="transmembrane region" description="Helical" evidence="13">
    <location>
        <begin position="12"/>
        <end position="34"/>
    </location>
</feature>
<evidence type="ECO:0000256" key="10">
    <source>
        <dbReference type="ARBA" id="ARBA00023004"/>
    </source>
</evidence>
<dbReference type="Pfam" id="PF01292">
    <property type="entry name" value="Ni_hydr_CYTB"/>
    <property type="match status" value="1"/>
</dbReference>
<evidence type="ECO:0000313" key="15">
    <source>
        <dbReference type="EMBL" id="UUX48535.1"/>
    </source>
</evidence>
<reference evidence="15" key="1">
    <citation type="submission" date="2022-08" db="EMBL/GenBank/DDBJ databases">
        <title>Nisaea acidiphila sp. nov., isolated from a marine algal debris and emended description of the genus Nisaea Urios et al. 2008.</title>
        <authorList>
            <person name="Kwon K."/>
        </authorList>
    </citation>
    <scope>NUCLEOTIDE SEQUENCE</scope>
    <source>
        <strain evidence="15">MEBiC11861</strain>
    </source>
</reference>
<keyword evidence="4" id="KW-1003">Cell membrane</keyword>
<dbReference type="AlphaFoldDB" id="A0A9J7AMY3"/>
<accession>A0A9J7AMY3</accession>
<evidence type="ECO:0000256" key="3">
    <source>
        <dbReference type="ARBA" id="ARBA00022448"/>
    </source>
</evidence>
<evidence type="ECO:0000256" key="9">
    <source>
        <dbReference type="ARBA" id="ARBA00022989"/>
    </source>
</evidence>
<dbReference type="InterPro" id="IPR011577">
    <property type="entry name" value="Cyt_b561_bac/Ni-Hgenase"/>
</dbReference>
<dbReference type="GO" id="GO:0005886">
    <property type="term" value="C:plasma membrane"/>
    <property type="evidence" value="ECO:0007669"/>
    <property type="project" value="UniProtKB-SubCell"/>
</dbReference>
<organism evidence="15 16">
    <name type="scientific">Nisaea acidiphila</name>
    <dbReference type="NCBI Taxonomy" id="1862145"/>
    <lineage>
        <taxon>Bacteria</taxon>
        <taxon>Pseudomonadati</taxon>
        <taxon>Pseudomonadota</taxon>
        <taxon>Alphaproteobacteria</taxon>
        <taxon>Rhodospirillales</taxon>
        <taxon>Thalassobaculaceae</taxon>
        <taxon>Nisaea</taxon>
    </lineage>
</organism>
<dbReference type="Gene3D" id="1.20.950.20">
    <property type="entry name" value="Transmembrane di-heme cytochromes, Chain C"/>
    <property type="match status" value="1"/>
</dbReference>
<keyword evidence="11 13" id="KW-0472">Membrane</keyword>
<dbReference type="SUPFAM" id="SSF81342">
    <property type="entry name" value="Transmembrane di-heme cytochromes"/>
    <property type="match status" value="1"/>
</dbReference>
<dbReference type="Proteomes" id="UP001060336">
    <property type="component" value="Chromosome"/>
</dbReference>
<keyword evidence="3" id="KW-0813">Transport</keyword>
<comment type="cofactor">
    <cofactor evidence="1">
        <name>heme b</name>
        <dbReference type="ChEBI" id="CHEBI:60344"/>
    </cofactor>
</comment>
<evidence type="ECO:0000259" key="14">
    <source>
        <dbReference type="Pfam" id="PF01292"/>
    </source>
</evidence>
<feature type="transmembrane region" description="Helical" evidence="13">
    <location>
        <begin position="99"/>
        <end position="122"/>
    </location>
</feature>
<dbReference type="InterPro" id="IPR016174">
    <property type="entry name" value="Di-haem_cyt_TM"/>
</dbReference>
<dbReference type="RefSeq" id="WP_257767042.1">
    <property type="nucleotide sequence ID" value="NZ_CP102480.1"/>
</dbReference>
<evidence type="ECO:0000256" key="13">
    <source>
        <dbReference type="SAM" id="Phobius"/>
    </source>
</evidence>
<dbReference type="KEGG" id="naci:NUH88_14070"/>
<evidence type="ECO:0000256" key="7">
    <source>
        <dbReference type="ARBA" id="ARBA00022723"/>
    </source>
</evidence>
<dbReference type="GO" id="GO:0020037">
    <property type="term" value="F:heme binding"/>
    <property type="evidence" value="ECO:0007669"/>
    <property type="project" value="TreeGrafter"/>
</dbReference>
<evidence type="ECO:0000256" key="8">
    <source>
        <dbReference type="ARBA" id="ARBA00022982"/>
    </source>
</evidence>
<dbReference type="GO" id="GO:0022904">
    <property type="term" value="P:respiratory electron transport chain"/>
    <property type="evidence" value="ECO:0007669"/>
    <property type="project" value="InterPro"/>
</dbReference>
<dbReference type="InterPro" id="IPR052168">
    <property type="entry name" value="Cytochrome_b561_oxidase"/>
</dbReference>
<evidence type="ECO:0000313" key="16">
    <source>
        <dbReference type="Proteomes" id="UP001060336"/>
    </source>
</evidence>
<keyword evidence="8" id="KW-0249">Electron transport</keyword>
<dbReference type="EMBL" id="CP102480">
    <property type="protein sequence ID" value="UUX48535.1"/>
    <property type="molecule type" value="Genomic_DNA"/>
</dbReference>
<gene>
    <name evidence="15" type="ORF">NUH88_14070</name>
</gene>
<keyword evidence="5" id="KW-0349">Heme</keyword>
<feature type="transmembrane region" description="Helical" evidence="13">
    <location>
        <begin position="54"/>
        <end position="72"/>
    </location>
</feature>
<dbReference type="GO" id="GO:0009055">
    <property type="term" value="F:electron transfer activity"/>
    <property type="evidence" value="ECO:0007669"/>
    <property type="project" value="InterPro"/>
</dbReference>
<protein>
    <submittedName>
        <fullName evidence="15">Cytochrome b/b6 domain-containing protein</fullName>
    </submittedName>
</protein>
<proteinExistence type="inferred from homology"/>
<keyword evidence="10" id="KW-0408">Iron</keyword>
<keyword evidence="9 13" id="KW-1133">Transmembrane helix</keyword>
<keyword evidence="7" id="KW-0479">Metal-binding</keyword>
<keyword evidence="6 13" id="KW-0812">Transmembrane</keyword>
<evidence type="ECO:0000256" key="1">
    <source>
        <dbReference type="ARBA" id="ARBA00001970"/>
    </source>
</evidence>
<evidence type="ECO:0000256" key="4">
    <source>
        <dbReference type="ARBA" id="ARBA00022475"/>
    </source>
</evidence>
<evidence type="ECO:0000256" key="11">
    <source>
        <dbReference type="ARBA" id="ARBA00023136"/>
    </source>
</evidence>
<feature type="transmembrane region" description="Helical" evidence="13">
    <location>
        <begin position="142"/>
        <end position="170"/>
    </location>
</feature>
<evidence type="ECO:0000256" key="2">
    <source>
        <dbReference type="ARBA" id="ARBA00004651"/>
    </source>
</evidence>
<dbReference type="PANTHER" id="PTHR30529:SF1">
    <property type="entry name" value="CYTOCHROME B561 HOMOLOG 2"/>
    <property type="match status" value="1"/>
</dbReference>
<name>A0A9J7AMY3_9PROT</name>
<dbReference type="PANTHER" id="PTHR30529">
    <property type="entry name" value="CYTOCHROME B561"/>
    <property type="match status" value="1"/>
</dbReference>
<comment type="subcellular location">
    <subcellularLocation>
        <location evidence="2">Cell membrane</location>
        <topology evidence="2">Multi-pass membrane protein</topology>
    </subcellularLocation>
</comment>
<evidence type="ECO:0000256" key="6">
    <source>
        <dbReference type="ARBA" id="ARBA00022692"/>
    </source>
</evidence>
<sequence length="184" mass="20089">MQQDRYSLPQRWLHWIIAALVLPALAAGALFFALGFGGLKDTFGMETTNALYKYHKTAGVLVLALMLLRLVLRIRLGAPPKLESLTPQERILSTGVQHLLYLALFAVPTLGWAATAAGGYPVEFFSWKLPGLIAKNPPLAEVLFALHGLAALAVLGLLALHIAGALRHWLIKKDGVMRRMSLFG</sequence>
<evidence type="ECO:0000256" key="5">
    <source>
        <dbReference type="ARBA" id="ARBA00022617"/>
    </source>
</evidence>
<feature type="domain" description="Cytochrome b561 bacterial/Ni-hydrogenase" evidence="14">
    <location>
        <begin position="5"/>
        <end position="180"/>
    </location>
</feature>